<reference evidence="3" key="1">
    <citation type="submission" date="2016-11" db="EMBL/GenBank/DDBJ databases">
        <authorList>
            <person name="Varghese N."/>
            <person name="Submissions S."/>
        </authorList>
    </citation>
    <scope>NUCLEOTIDE SEQUENCE [LARGE SCALE GENOMIC DNA]</scope>
    <source>
        <strain evidence="3">ALO Sharm</strain>
    </source>
</reference>
<dbReference type="RefSeq" id="WP_064698948.1">
    <property type="nucleotide sequence ID" value="NZ_BDEO01000004.1"/>
</dbReference>
<evidence type="ECO:0008006" key="4">
    <source>
        <dbReference type="Google" id="ProtNLM"/>
    </source>
</evidence>
<feature type="transmembrane region" description="Helical" evidence="1">
    <location>
        <begin position="61"/>
        <end position="79"/>
    </location>
</feature>
<evidence type="ECO:0000313" key="2">
    <source>
        <dbReference type="EMBL" id="SHK78199.1"/>
    </source>
</evidence>
<feature type="transmembrane region" description="Helical" evidence="1">
    <location>
        <begin position="21"/>
        <end position="41"/>
    </location>
</feature>
<keyword evidence="1" id="KW-0812">Transmembrane</keyword>
<dbReference type="OrthoDB" id="1523552at2"/>
<protein>
    <recommendedName>
        <fullName evidence="4">DUF1499 domain-containing protein</fullName>
    </recommendedName>
</protein>
<proteinExistence type="predicted"/>
<dbReference type="AlphaFoldDB" id="A0A1M6V9R7"/>
<feature type="transmembrane region" description="Helical" evidence="1">
    <location>
        <begin position="86"/>
        <end position="105"/>
    </location>
</feature>
<gene>
    <name evidence="2" type="ORF">SAMN05192556_105137</name>
</gene>
<keyword evidence="1" id="KW-1133">Transmembrane helix</keyword>
<keyword evidence="3" id="KW-1185">Reference proteome</keyword>
<dbReference type="InterPro" id="IPR010865">
    <property type="entry name" value="DUF1499"/>
</dbReference>
<dbReference type="EMBL" id="FRAL01000005">
    <property type="protein sequence ID" value="SHK78199.1"/>
    <property type="molecule type" value="Genomic_DNA"/>
</dbReference>
<name>A0A1M6V9R7_9GAMM</name>
<evidence type="ECO:0000256" key="1">
    <source>
        <dbReference type="SAM" id="Phobius"/>
    </source>
</evidence>
<keyword evidence="1" id="KW-0472">Membrane</keyword>
<evidence type="ECO:0000313" key="3">
    <source>
        <dbReference type="Proteomes" id="UP000184248"/>
    </source>
</evidence>
<organism evidence="2 3">
    <name type="scientific">Halomonas caseinilytica</name>
    <dbReference type="NCBI Taxonomy" id="438744"/>
    <lineage>
        <taxon>Bacteria</taxon>
        <taxon>Pseudomonadati</taxon>
        <taxon>Pseudomonadota</taxon>
        <taxon>Gammaproteobacteria</taxon>
        <taxon>Oceanospirillales</taxon>
        <taxon>Halomonadaceae</taxon>
        <taxon>Halomonas</taxon>
    </lineage>
</organism>
<dbReference type="Proteomes" id="UP000184248">
    <property type="component" value="Unassembled WGS sequence"/>
</dbReference>
<dbReference type="Pfam" id="PF07386">
    <property type="entry name" value="DUF1499"/>
    <property type="match status" value="1"/>
</dbReference>
<accession>A0A1M6V9R7</accession>
<sequence>MSSLSFKPRPRGGRWPVVLGWLGVLLLVISVALMGAAGPAYRLEWLSLGSSFTLLRQGSHLALGAGVLGLLTFMVAGLCRRWRPALVGMVVILAVAATIALPAQMMHMARTAPPIHDITTDMTDPPAFEALADERQAAPNAVAYPGEPFARQQRIAYPRLAPLTLDQPLARVMAAVEATVDARDWHVAEVTSHRLEATATTRWFGFEDDIVVRLTETPSGVQVDMRSASRIGRSDLGTNAARIQTFLEDVAQRLRE</sequence>